<dbReference type="PANTHER" id="PTHR15549:SF31">
    <property type="entry name" value="WSC DOMAIN-CONTAINING PROTEIN"/>
    <property type="match status" value="1"/>
</dbReference>
<name>A0AAN9ULI7_9PEZI</name>
<evidence type="ECO:0000256" key="1">
    <source>
        <dbReference type="ARBA" id="ARBA00004167"/>
    </source>
</evidence>
<accession>A0AAN9ULI7</accession>
<dbReference type="CDD" id="cd12087">
    <property type="entry name" value="TM_EGFR-like"/>
    <property type="match status" value="1"/>
</dbReference>
<feature type="compositionally biased region" description="Low complexity" evidence="5">
    <location>
        <begin position="123"/>
        <end position="147"/>
    </location>
</feature>
<feature type="compositionally biased region" description="Low complexity" evidence="5">
    <location>
        <begin position="97"/>
        <end position="106"/>
    </location>
</feature>
<keyword evidence="4 6" id="KW-0472">Membrane</keyword>
<feature type="transmembrane region" description="Helical" evidence="6">
    <location>
        <begin position="184"/>
        <end position="208"/>
    </location>
</feature>
<evidence type="ECO:0000313" key="8">
    <source>
        <dbReference type="EMBL" id="KAK7750390.1"/>
    </source>
</evidence>
<dbReference type="AlphaFoldDB" id="A0AAN9ULI7"/>
<evidence type="ECO:0000256" key="3">
    <source>
        <dbReference type="ARBA" id="ARBA00022989"/>
    </source>
</evidence>
<feature type="region of interest" description="Disordered" evidence="5">
    <location>
        <begin position="283"/>
        <end position="308"/>
    </location>
</feature>
<feature type="region of interest" description="Disordered" evidence="5">
    <location>
        <begin position="85"/>
        <end position="106"/>
    </location>
</feature>
<comment type="subcellular location">
    <subcellularLocation>
        <location evidence="1">Membrane</location>
        <topology evidence="1">Single-pass membrane protein</topology>
    </subcellularLocation>
</comment>
<evidence type="ECO:0000313" key="9">
    <source>
        <dbReference type="Proteomes" id="UP001320420"/>
    </source>
</evidence>
<feature type="compositionally biased region" description="Polar residues" evidence="5">
    <location>
        <begin position="154"/>
        <end position="174"/>
    </location>
</feature>
<dbReference type="InterPro" id="IPR002889">
    <property type="entry name" value="WSC_carb-bd"/>
</dbReference>
<organism evidence="8 9">
    <name type="scientific">Diatrype stigma</name>
    <dbReference type="NCBI Taxonomy" id="117547"/>
    <lineage>
        <taxon>Eukaryota</taxon>
        <taxon>Fungi</taxon>
        <taxon>Dikarya</taxon>
        <taxon>Ascomycota</taxon>
        <taxon>Pezizomycotina</taxon>
        <taxon>Sordariomycetes</taxon>
        <taxon>Xylariomycetidae</taxon>
        <taxon>Xylariales</taxon>
        <taxon>Diatrypaceae</taxon>
        <taxon>Diatrype</taxon>
    </lineage>
</organism>
<protein>
    <submittedName>
        <fullName evidence="8">Cell wall integrity and stress response component 4</fullName>
    </submittedName>
</protein>
<feature type="region of interest" description="Disordered" evidence="5">
    <location>
        <begin position="123"/>
        <end position="176"/>
    </location>
</feature>
<comment type="caution">
    <text evidence="8">The sequence shown here is derived from an EMBL/GenBank/DDBJ whole genome shotgun (WGS) entry which is preliminary data.</text>
</comment>
<dbReference type="PROSITE" id="PS51212">
    <property type="entry name" value="WSC"/>
    <property type="match status" value="1"/>
</dbReference>
<feature type="domain" description="WSC" evidence="7">
    <location>
        <begin position="1"/>
        <end position="84"/>
    </location>
</feature>
<feature type="compositionally biased region" description="Polar residues" evidence="5">
    <location>
        <begin position="221"/>
        <end position="237"/>
    </location>
</feature>
<evidence type="ECO:0000256" key="4">
    <source>
        <dbReference type="ARBA" id="ARBA00023136"/>
    </source>
</evidence>
<feature type="region of interest" description="Disordered" evidence="5">
    <location>
        <begin position="217"/>
        <end position="267"/>
    </location>
</feature>
<gene>
    <name evidence="8" type="primary">WSC4</name>
    <name evidence="8" type="ORF">SLS62_007689</name>
</gene>
<keyword evidence="2 6" id="KW-0812">Transmembrane</keyword>
<evidence type="ECO:0000256" key="2">
    <source>
        <dbReference type="ARBA" id="ARBA00022692"/>
    </source>
</evidence>
<dbReference type="PANTHER" id="PTHR15549">
    <property type="entry name" value="PAIRED IMMUNOGLOBULIN-LIKE TYPE 2 RECEPTOR"/>
    <property type="match status" value="1"/>
</dbReference>
<keyword evidence="3 6" id="KW-1133">Transmembrane helix</keyword>
<dbReference type="Pfam" id="PF01822">
    <property type="entry name" value="WSC"/>
    <property type="match status" value="1"/>
</dbReference>
<evidence type="ECO:0000259" key="7">
    <source>
        <dbReference type="PROSITE" id="PS51212"/>
    </source>
</evidence>
<proteinExistence type="predicted"/>
<evidence type="ECO:0000256" key="5">
    <source>
        <dbReference type="SAM" id="MobiDB-lite"/>
    </source>
</evidence>
<keyword evidence="9" id="KW-1185">Reference proteome</keyword>
<reference evidence="8 9" key="1">
    <citation type="submission" date="2024-02" db="EMBL/GenBank/DDBJ databases">
        <title>De novo assembly and annotation of 12 fungi associated with fruit tree decline syndrome in Ontario, Canada.</title>
        <authorList>
            <person name="Sulman M."/>
            <person name="Ellouze W."/>
            <person name="Ilyukhin E."/>
        </authorList>
    </citation>
    <scope>NUCLEOTIDE SEQUENCE [LARGE SCALE GENOMIC DNA]</scope>
    <source>
        <strain evidence="8 9">M11/M66-122</strain>
    </source>
</reference>
<evidence type="ECO:0000256" key="6">
    <source>
        <dbReference type="SAM" id="Phobius"/>
    </source>
</evidence>
<dbReference type="EMBL" id="JAKJXP020000065">
    <property type="protein sequence ID" value="KAK7750390.1"/>
    <property type="molecule type" value="Genomic_DNA"/>
</dbReference>
<dbReference type="Proteomes" id="UP001320420">
    <property type="component" value="Unassembled WGS sequence"/>
</dbReference>
<dbReference type="GO" id="GO:0071944">
    <property type="term" value="C:cell periphery"/>
    <property type="evidence" value="ECO:0007669"/>
    <property type="project" value="UniProtKB-ARBA"/>
</dbReference>
<sequence>MAIMAGLASAQSIQMTYCANINTASSDASDGSAFAIIQGFNCWCSDFEPAESTQSDISECNKSCPGYPSDTCGGDGLYGYMAMGEEPSGTKGADSSTATATPTTKEVTTTVENGVTTTVLNTVTVGPTTSDEPITTTSTSTSSVWPTGGAVPGASTSSQQHQGADSSTSSQPTAENGGGITTGAAVGIAIGVLGFIAIIAALIVFFWLRRRRNEQEAMVERSNSGRGSSAGMMSTPRTEMASVWDSEQLSGNRRNSRIMPHDPRMDPFATNLYNRENKSHESINTIQDNHDYSRKVLRTTNPDPPADE</sequence>
<dbReference type="GO" id="GO:0016020">
    <property type="term" value="C:membrane"/>
    <property type="evidence" value="ECO:0007669"/>
    <property type="project" value="UniProtKB-SubCell"/>
</dbReference>
<dbReference type="InterPro" id="IPR051694">
    <property type="entry name" value="Immunoregulatory_rcpt-like"/>
</dbReference>